<dbReference type="OrthoDB" id="9813612at2"/>
<sequence length="341" mass="38819">MKKNTPSSTTTTCPPLQFDTSTWFAPELTKLSEHLNDRMVEMMRFYPESDYKTLRTMISKRNALHIDNIVITAGRTAAFYAIAEAFAGKKGVILVPSYQHYELATKRYGWQLTYLPEDIETQEIQLEGQEFCWICSPNNPTGRLRSRAELLELIGRYPSVYFVIDQSYATFTTQPTLTLSDVKGHPNIIFVSSFTQTYGLPGLRIGYVTADKKIIKEIQKVVDPWSVSTMAVEVAKYILIHPAQFTLPIRKWQRNALELETKLRQIDGLEVMPSDAPFFLVQIHCATAAELIKYLLEEHNIALYDATNLRGIKGEMVRITSRDATDNAKLLEAITAFCESR</sequence>
<protein>
    <submittedName>
        <fullName evidence="4">Histidinol-phosphate transaminase</fullName>
        <ecNumber evidence="4">2.6.1.9</ecNumber>
    </submittedName>
</protein>
<reference evidence="5" key="1">
    <citation type="submission" date="2011-04" db="EMBL/GenBank/DDBJ databases">
        <title>The complete genome of Porphyromonas asaccharolytica DSM 20707.</title>
        <authorList>
            <person name="Lucas S."/>
            <person name="Han J."/>
            <person name="Lapidus A."/>
            <person name="Bruce D."/>
            <person name="Goodwin L."/>
            <person name="Pitluck S."/>
            <person name="Peters L."/>
            <person name="Kyrpides N."/>
            <person name="Mavromatis K."/>
            <person name="Ivanova N."/>
            <person name="Ovchinnikova G."/>
            <person name="Pagani I."/>
            <person name="Lu M."/>
            <person name="Detter J.C."/>
            <person name="Tapia R."/>
            <person name="Han C."/>
            <person name="Land M."/>
            <person name="Hauser L."/>
            <person name="Markowitz V."/>
            <person name="Cheng J.-F."/>
            <person name="Hugenholtz P."/>
            <person name="Woyke T."/>
            <person name="Wu D."/>
            <person name="Gronow S."/>
            <person name="Wellnitz S."/>
            <person name="Brambilla E."/>
            <person name="Klenk H.-P."/>
            <person name="Eisen J.A."/>
        </authorList>
    </citation>
    <scope>NUCLEOTIDE SEQUENCE [LARGE SCALE GENOMIC DNA]</scope>
    <source>
        <strain evidence="5">ATCC 25260 / DSM 20707 / VPI 4198</strain>
    </source>
</reference>
<name>F4KJN4_PORAD</name>
<dbReference type="RefSeq" id="WP_013760169.1">
    <property type="nucleotide sequence ID" value="NC_015501.1"/>
</dbReference>
<dbReference type="EC" id="2.6.1.9" evidence="4"/>
<comment type="cofactor">
    <cofactor evidence="1">
        <name>pyridoxal 5'-phosphate</name>
        <dbReference type="ChEBI" id="CHEBI:597326"/>
    </cofactor>
</comment>
<dbReference type="Pfam" id="PF00155">
    <property type="entry name" value="Aminotran_1_2"/>
    <property type="match status" value="1"/>
</dbReference>
<evidence type="ECO:0000256" key="1">
    <source>
        <dbReference type="ARBA" id="ARBA00001933"/>
    </source>
</evidence>
<dbReference type="InterPro" id="IPR015421">
    <property type="entry name" value="PyrdxlP-dep_Trfase_major"/>
</dbReference>
<evidence type="ECO:0000256" key="2">
    <source>
        <dbReference type="ARBA" id="ARBA00022898"/>
    </source>
</evidence>
<dbReference type="HOGENOM" id="CLU_017584_3_2_10"/>
<dbReference type="SUPFAM" id="SSF53383">
    <property type="entry name" value="PLP-dependent transferases"/>
    <property type="match status" value="1"/>
</dbReference>
<gene>
    <name evidence="4" type="ordered locus">Poras_0661</name>
</gene>
<dbReference type="InterPro" id="IPR015422">
    <property type="entry name" value="PyrdxlP-dep_Trfase_small"/>
</dbReference>
<evidence type="ECO:0000313" key="4">
    <source>
        <dbReference type="EMBL" id="AEE12611.1"/>
    </source>
</evidence>
<dbReference type="PANTHER" id="PTHR42885:SF1">
    <property type="entry name" value="THREONINE-PHOSPHATE DECARBOXYLASE"/>
    <property type="match status" value="1"/>
</dbReference>
<dbReference type="GO" id="GO:0030170">
    <property type="term" value="F:pyridoxal phosphate binding"/>
    <property type="evidence" value="ECO:0007669"/>
    <property type="project" value="InterPro"/>
</dbReference>
<dbReference type="Proteomes" id="UP000006545">
    <property type="component" value="Chromosome"/>
</dbReference>
<dbReference type="InterPro" id="IPR015424">
    <property type="entry name" value="PyrdxlP-dep_Trfase"/>
</dbReference>
<keyword evidence="4" id="KW-0808">Transferase</keyword>
<organism evidence="4 5">
    <name type="scientific">Porphyromonas asaccharolytica (strain ATCC 25260 / DSM 20707 / BCRC 10618 / CCUG 7834 / JCM 6326 / LMG 13178 / VPI 4198 / B440)</name>
    <name type="common">Bacteroides asaccharolyticus</name>
    <dbReference type="NCBI Taxonomy" id="879243"/>
    <lineage>
        <taxon>Bacteria</taxon>
        <taxon>Pseudomonadati</taxon>
        <taxon>Bacteroidota</taxon>
        <taxon>Bacteroidia</taxon>
        <taxon>Bacteroidales</taxon>
        <taxon>Porphyromonadaceae</taxon>
        <taxon>Porphyromonas</taxon>
    </lineage>
</organism>
<dbReference type="PANTHER" id="PTHR42885">
    <property type="entry name" value="HISTIDINOL-PHOSPHATE AMINOTRANSFERASE-RELATED"/>
    <property type="match status" value="1"/>
</dbReference>
<dbReference type="AlphaFoldDB" id="F4KJN4"/>
<keyword evidence="2" id="KW-0663">Pyridoxal phosphate</keyword>
<keyword evidence="4" id="KW-0032">Aminotransferase</keyword>
<proteinExistence type="predicted"/>
<dbReference type="CDD" id="cd00609">
    <property type="entry name" value="AAT_like"/>
    <property type="match status" value="1"/>
</dbReference>
<evidence type="ECO:0000313" key="5">
    <source>
        <dbReference type="Proteomes" id="UP000006545"/>
    </source>
</evidence>
<dbReference type="Gene3D" id="3.90.1150.10">
    <property type="entry name" value="Aspartate Aminotransferase, domain 1"/>
    <property type="match status" value="1"/>
</dbReference>
<dbReference type="Gene3D" id="3.40.640.10">
    <property type="entry name" value="Type I PLP-dependent aspartate aminotransferase-like (Major domain)"/>
    <property type="match status" value="1"/>
</dbReference>
<dbReference type="KEGG" id="pah:Poras_0661"/>
<dbReference type="STRING" id="879243.Poras_0661"/>
<keyword evidence="5" id="KW-1185">Reference proteome</keyword>
<evidence type="ECO:0000259" key="3">
    <source>
        <dbReference type="Pfam" id="PF00155"/>
    </source>
</evidence>
<dbReference type="GO" id="GO:0004400">
    <property type="term" value="F:histidinol-phosphate transaminase activity"/>
    <property type="evidence" value="ECO:0007669"/>
    <property type="project" value="UniProtKB-EC"/>
</dbReference>
<dbReference type="eggNOG" id="COG0079">
    <property type="taxonomic scope" value="Bacteria"/>
</dbReference>
<feature type="domain" description="Aminotransferase class I/classII large" evidence="3">
    <location>
        <begin position="43"/>
        <end position="334"/>
    </location>
</feature>
<dbReference type="EMBL" id="CP002689">
    <property type="protein sequence ID" value="AEE12611.1"/>
    <property type="molecule type" value="Genomic_DNA"/>
</dbReference>
<dbReference type="InterPro" id="IPR004839">
    <property type="entry name" value="Aminotransferase_I/II_large"/>
</dbReference>
<accession>F4KJN4</accession>